<dbReference type="Proteomes" id="UP000790787">
    <property type="component" value="Chromosome 5"/>
</dbReference>
<reference evidence="1" key="1">
    <citation type="journal article" date="2014" name="Nat. Commun.">
        <title>The tobacco genome sequence and its comparison with those of tomato and potato.</title>
        <authorList>
            <person name="Sierro N."/>
            <person name="Battey J.N."/>
            <person name="Ouadi S."/>
            <person name="Bakaher N."/>
            <person name="Bovet L."/>
            <person name="Willig A."/>
            <person name="Goepfert S."/>
            <person name="Peitsch M.C."/>
            <person name="Ivanov N.V."/>
        </authorList>
    </citation>
    <scope>NUCLEOTIDE SEQUENCE [LARGE SCALE GENOMIC DNA]</scope>
</reference>
<gene>
    <name evidence="2" type="primary">LOC142181119</name>
</gene>
<accession>A0AC58UJ54</accession>
<sequence length="390" mass="42499">MATTGSYFILFFLVLATTGSTSSVVGEIATVLSIDGGGIKGIIPATVLSFLESQLQELDNNEDARLADYFDVIAGTSTGGILTTMISAPNEKGRPFSAAKDIVSFYFEHGPKIFPQGVWPPILGPKYDGKYLHKVLEDKLGETRLHQTLTNVVIPTFDMKKFQPIIFTKSEIANSPHLDAKMSDICYGTAAAPTYFPPYYFENDDGKGNQHEFNLIDGGVVAVNPALIAVSTVTKSVDPSVASIKPLDVKQVLLLSLGTGTTADFAGTYTAKEADNWGLVSWLFHNNSNPLIEMSSEASVIMNDYYIATIYRALGAETNYLRIEENALTGTTTQMDNATEANMNLLVQVGENLLKKPVSKENPETNEEALKKFAKLLSERKKRRANKADS</sequence>
<evidence type="ECO:0000313" key="1">
    <source>
        <dbReference type="Proteomes" id="UP000790787"/>
    </source>
</evidence>
<organism evidence="1 2">
    <name type="scientific">Nicotiana tabacum</name>
    <name type="common">Common tobacco</name>
    <dbReference type="NCBI Taxonomy" id="4097"/>
    <lineage>
        <taxon>Eukaryota</taxon>
        <taxon>Viridiplantae</taxon>
        <taxon>Streptophyta</taxon>
        <taxon>Embryophyta</taxon>
        <taxon>Tracheophyta</taxon>
        <taxon>Spermatophyta</taxon>
        <taxon>Magnoliopsida</taxon>
        <taxon>eudicotyledons</taxon>
        <taxon>Gunneridae</taxon>
        <taxon>Pentapetalae</taxon>
        <taxon>asterids</taxon>
        <taxon>lamiids</taxon>
        <taxon>Solanales</taxon>
        <taxon>Solanaceae</taxon>
        <taxon>Nicotianoideae</taxon>
        <taxon>Nicotianeae</taxon>
        <taxon>Nicotiana</taxon>
    </lineage>
</organism>
<name>A0AC58UJ54_TOBAC</name>
<reference evidence="2" key="2">
    <citation type="submission" date="2025-08" db="UniProtKB">
        <authorList>
            <consortium name="RefSeq"/>
        </authorList>
    </citation>
    <scope>IDENTIFICATION</scope>
    <source>
        <tissue evidence="2">Leaf</tissue>
    </source>
</reference>
<proteinExistence type="predicted"/>
<protein>
    <submittedName>
        <fullName evidence="2">Patatin-T5-like</fullName>
    </submittedName>
</protein>
<dbReference type="RefSeq" id="XP_075109527.1">
    <property type="nucleotide sequence ID" value="XM_075253426.1"/>
</dbReference>
<keyword evidence="1" id="KW-1185">Reference proteome</keyword>
<evidence type="ECO:0000313" key="2">
    <source>
        <dbReference type="RefSeq" id="XP_075109527.1"/>
    </source>
</evidence>